<organism evidence="1 2">
    <name type="scientific">Paenibacillus albilobatus</name>
    <dbReference type="NCBI Taxonomy" id="2716884"/>
    <lineage>
        <taxon>Bacteria</taxon>
        <taxon>Bacillati</taxon>
        <taxon>Bacillota</taxon>
        <taxon>Bacilli</taxon>
        <taxon>Bacillales</taxon>
        <taxon>Paenibacillaceae</taxon>
        <taxon>Paenibacillus</taxon>
    </lineage>
</organism>
<gene>
    <name evidence="1" type="ORF">J2TS6_14820</name>
</gene>
<dbReference type="AlphaFoldDB" id="A0A920C8P7"/>
<dbReference type="EMBL" id="BORQ01000001">
    <property type="protein sequence ID" value="GIO30341.1"/>
    <property type="molecule type" value="Genomic_DNA"/>
</dbReference>
<dbReference type="RefSeq" id="WP_212957689.1">
    <property type="nucleotide sequence ID" value="NZ_BORQ01000001.1"/>
</dbReference>
<comment type="caution">
    <text evidence="1">The sequence shown here is derived from an EMBL/GenBank/DDBJ whole genome shotgun (WGS) entry which is preliminary data.</text>
</comment>
<dbReference type="Proteomes" id="UP000679779">
    <property type="component" value="Unassembled WGS sequence"/>
</dbReference>
<sequence>MIIYVCRQMCGLAQVNFDAAQPFFIFPVDKRKVLAYIELPSVSVLGNVSAAERRQAEAQGIELVPVSLQQLIVHLTNGKTNGKVAELG</sequence>
<keyword evidence="2" id="KW-1185">Reference proteome</keyword>
<name>A0A920C8P7_9BACL</name>
<proteinExistence type="predicted"/>
<reference evidence="1" key="1">
    <citation type="submission" date="2021-03" db="EMBL/GenBank/DDBJ databases">
        <title>Antimicrobial resistance genes in bacteria isolated from Japanese honey, and their potential for conferring macrolide and lincosamide resistance in the American foulbrood pathogen Paenibacillus larvae.</title>
        <authorList>
            <person name="Okamoto M."/>
            <person name="Kumagai M."/>
            <person name="Kanamori H."/>
            <person name="Takamatsu D."/>
        </authorList>
    </citation>
    <scope>NUCLEOTIDE SEQUENCE</scope>
    <source>
        <strain evidence="1">J2TS6</strain>
    </source>
</reference>
<accession>A0A920C8P7</accession>
<evidence type="ECO:0000313" key="2">
    <source>
        <dbReference type="Proteomes" id="UP000679779"/>
    </source>
</evidence>
<protein>
    <submittedName>
        <fullName evidence="1">Uncharacterized protein</fullName>
    </submittedName>
</protein>
<evidence type="ECO:0000313" key="1">
    <source>
        <dbReference type="EMBL" id="GIO30341.1"/>
    </source>
</evidence>